<dbReference type="Proteomes" id="UP000886595">
    <property type="component" value="Unassembled WGS sequence"/>
</dbReference>
<feature type="compositionally biased region" description="Basic residues" evidence="1">
    <location>
        <begin position="92"/>
        <end position="101"/>
    </location>
</feature>
<sequence length="216" mass="23213">MEESAVNMVKIARARQMEEQSKCTPPPSLERIPLTSRLGPLNEALNSRGSMEVDVAIPYSSPPRLPRPSMALRLGPVLRADQTDTKVESAPVKRKPGRPPGRRTLPASPGSKNRKVQSSKPPNVRKKLTVEVPKIDSKACKGKSKGGPSRPADSGAGSTHSLRQLETISAQPYKLRKIKIRDVIHIQIRKIQTPGSVTKRAGQGSGSNKGGSPNAG</sequence>
<feature type="region of interest" description="Disordered" evidence="1">
    <location>
        <begin position="12"/>
        <end position="36"/>
    </location>
</feature>
<name>A0A8X8AYV9_BRACI</name>
<evidence type="ECO:0000256" key="1">
    <source>
        <dbReference type="SAM" id="MobiDB-lite"/>
    </source>
</evidence>
<proteinExistence type="predicted"/>
<feature type="compositionally biased region" description="Polar residues" evidence="1">
    <location>
        <begin position="156"/>
        <end position="170"/>
    </location>
</feature>
<gene>
    <name evidence="2" type="ORF">Bca52824_018759</name>
</gene>
<reference evidence="2 3" key="1">
    <citation type="submission" date="2020-02" db="EMBL/GenBank/DDBJ databases">
        <authorList>
            <person name="Ma Q."/>
            <person name="Huang Y."/>
            <person name="Song X."/>
            <person name="Pei D."/>
        </authorList>
    </citation>
    <scope>NUCLEOTIDE SEQUENCE [LARGE SCALE GENOMIC DNA]</scope>
    <source>
        <strain evidence="2">Sxm20200214</strain>
        <tissue evidence="2">Leaf</tissue>
    </source>
</reference>
<dbReference type="OrthoDB" id="1113449at2759"/>
<evidence type="ECO:0000313" key="3">
    <source>
        <dbReference type="Proteomes" id="UP000886595"/>
    </source>
</evidence>
<comment type="caution">
    <text evidence="2">The sequence shown here is derived from an EMBL/GenBank/DDBJ whole genome shotgun (WGS) entry which is preliminary data.</text>
</comment>
<feature type="compositionally biased region" description="Basic residues" evidence="1">
    <location>
        <begin position="112"/>
        <end position="127"/>
    </location>
</feature>
<evidence type="ECO:0000313" key="2">
    <source>
        <dbReference type="EMBL" id="KAG2315637.1"/>
    </source>
</evidence>
<feature type="region of interest" description="Disordered" evidence="1">
    <location>
        <begin position="190"/>
        <end position="216"/>
    </location>
</feature>
<dbReference type="EMBL" id="JAAMPC010000004">
    <property type="protein sequence ID" value="KAG2315637.1"/>
    <property type="molecule type" value="Genomic_DNA"/>
</dbReference>
<feature type="region of interest" description="Disordered" evidence="1">
    <location>
        <begin position="59"/>
        <end position="171"/>
    </location>
</feature>
<dbReference type="AlphaFoldDB" id="A0A8X8AYV9"/>
<organism evidence="2 3">
    <name type="scientific">Brassica carinata</name>
    <name type="common">Ethiopian mustard</name>
    <name type="synonym">Abyssinian cabbage</name>
    <dbReference type="NCBI Taxonomy" id="52824"/>
    <lineage>
        <taxon>Eukaryota</taxon>
        <taxon>Viridiplantae</taxon>
        <taxon>Streptophyta</taxon>
        <taxon>Embryophyta</taxon>
        <taxon>Tracheophyta</taxon>
        <taxon>Spermatophyta</taxon>
        <taxon>Magnoliopsida</taxon>
        <taxon>eudicotyledons</taxon>
        <taxon>Gunneridae</taxon>
        <taxon>Pentapetalae</taxon>
        <taxon>rosids</taxon>
        <taxon>malvids</taxon>
        <taxon>Brassicales</taxon>
        <taxon>Brassicaceae</taxon>
        <taxon>Brassiceae</taxon>
        <taxon>Brassica</taxon>
    </lineage>
</organism>
<keyword evidence="3" id="KW-1185">Reference proteome</keyword>
<protein>
    <submittedName>
        <fullName evidence="2">Uncharacterized protein</fullName>
    </submittedName>
</protein>
<accession>A0A8X8AYV9</accession>